<dbReference type="InterPro" id="IPR000719">
    <property type="entry name" value="Prot_kinase_dom"/>
</dbReference>
<keyword evidence="3" id="KW-0067">ATP-binding</keyword>
<dbReference type="InterPro" id="IPR020635">
    <property type="entry name" value="Tyr_kinase_cat_dom"/>
</dbReference>
<dbReference type="PROSITE" id="PS00107">
    <property type="entry name" value="PROTEIN_KINASE_ATP"/>
    <property type="match status" value="1"/>
</dbReference>
<dbReference type="GO" id="GO:0005524">
    <property type="term" value="F:ATP binding"/>
    <property type="evidence" value="ECO:0007669"/>
    <property type="project" value="UniProtKB-UniRule"/>
</dbReference>
<dbReference type="GO" id="GO:0043235">
    <property type="term" value="C:receptor complex"/>
    <property type="evidence" value="ECO:0007669"/>
    <property type="project" value="TreeGrafter"/>
</dbReference>
<feature type="domain" description="Protein kinase" evidence="5">
    <location>
        <begin position="772"/>
        <end position="1048"/>
    </location>
</feature>
<keyword evidence="7" id="KW-1185">Reference proteome</keyword>
<accession>A0AAD5LPP3</accession>
<dbReference type="Proteomes" id="UP001209570">
    <property type="component" value="Unassembled WGS sequence"/>
</dbReference>
<dbReference type="GO" id="GO:0004714">
    <property type="term" value="F:transmembrane receptor protein tyrosine kinase activity"/>
    <property type="evidence" value="ECO:0007669"/>
    <property type="project" value="UniProtKB-EC"/>
</dbReference>
<name>A0AAD5LPP3_PYTIN</name>
<dbReference type="Gene3D" id="1.10.510.10">
    <property type="entry name" value="Transferase(Phosphotransferase) domain 1"/>
    <property type="match status" value="1"/>
</dbReference>
<feature type="region of interest" description="Disordered" evidence="4">
    <location>
        <begin position="41"/>
        <end position="62"/>
    </location>
</feature>
<dbReference type="InterPro" id="IPR050122">
    <property type="entry name" value="RTK"/>
</dbReference>
<dbReference type="PRINTS" id="PR00109">
    <property type="entry name" value="TYRKINASE"/>
</dbReference>
<dbReference type="InterPro" id="IPR011009">
    <property type="entry name" value="Kinase-like_dom_sf"/>
</dbReference>
<dbReference type="SMART" id="SM00219">
    <property type="entry name" value="TyrKc"/>
    <property type="match status" value="1"/>
</dbReference>
<dbReference type="InterPro" id="IPR001245">
    <property type="entry name" value="Ser-Thr/Tyr_kinase_cat_dom"/>
</dbReference>
<dbReference type="PROSITE" id="PS00109">
    <property type="entry name" value="PROTEIN_KINASE_TYR"/>
    <property type="match status" value="1"/>
</dbReference>
<evidence type="ECO:0000313" key="6">
    <source>
        <dbReference type="EMBL" id="KAJ0406092.1"/>
    </source>
</evidence>
<protein>
    <recommendedName>
        <fullName evidence="5">Protein kinase domain-containing protein</fullName>
    </recommendedName>
</protein>
<dbReference type="PANTHER" id="PTHR24416">
    <property type="entry name" value="TYROSINE-PROTEIN KINASE RECEPTOR"/>
    <property type="match status" value="1"/>
</dbReference>
<dbReference type="InterPro" id="IPR008266">
    <property type="entry name" value="Tyr_kinase_AS"/>
</dbReference>
<evidence type="ECO:0000256" key="1">
    <source>
        <dbReference type="ARBA" id="ARBA00004167"/>
    </source>
</evidence>
<reference evidence="6" key="1">
    <citation type="submission" date="2021-12" db="EMBL/GenBank/DDBJ databases">
        <title>Prjna785345.</title>
        <authorList>
            <person name="Rujirawat T."/>
            <person name="Krajaejun T."/>
        </authorList>
    </citation>
    <scope>NUCLEOTIDE SEQUENCE</scope>
    <source>
        <strain evidence="6">Pi057C3</strain>
    </source>
</reference>
<feature type="compositionally biased region" description="Basic residues" evidence="4">
    <location>
        <begin position="403"/>
        <end position="417"/>
    </location>
</feature>
<evidence type="ECO:0000259" key="5">
    <source>
        <dbReference type="PROSITE" id="PS50011"/>
    </source>
</evidence>
<dbReference type="PANTHER" id="PTHR24416:SF611">
    <property type="entry name" value="TYROSINE-PROTEIN KINASE TRANSMEMBRANE RECEPTOR ROR"/>
    <property type="match status" value="1"/>
</dbReference>
<dbReference type="CDD" id="cd00192">
    <property type="entry name" value="PTKc"/>
    <property type="match status" value="1"/>
</dbReference>
<feature type="region of interest" description="Disordered" evidence="4">
    <location>
        <begin position="395"/>
        <end position="417"/>
    </location>
</feature>
<feature type="region of interest" description="Disordered" evidence="4">
    <location>
        <begin position="1"/>
        <end position="28"/>
    </location>
</feature>
<evidence type="ECO:0000256" key="3">
    <source>
        <dbReference type="PROSITE-ProRule" id="PRU10141"/>
    </source>
</evidence>
<feature type="binding site" evidence="3">
    <location>
        <position position="801"/>
    </location>
    <ligand>
        <name>ATP</name>
        <dbReference type="ChEBI" id="CHEBI:30616"/>
    </ligand>
</feature>
<dbReference type="SUPFAM" id="SSF56112">
    <property type="entry name" value="Protein kinase-like (PK-like)"/>
    <property type="match status" value="1"/>
</dbReference>
<dbReference type="Pfam" id="PF07714">
    <property type="entry name" value="PK_Tyr_Ser-Thr"/>
    <property type="match status" value="1"/>
</dbReference>
<evidence type="ECO:0000256" key="4">
    <source>
        <dbReference type="SAM" id="MobiDB-lite"/>
    </source>
</evidence>
<dbReference type="PROSITE" id="PS50011">
    <property type="entry name" value="PROTEIN_KINASE_DOM"/>
    <property type="match status" value="1"/>
</dbReference>
<keyword evidence="3" id="KW-0547">Nucleotide-binding</keyword>
<dbReference type="InterPro" id="IPR017441">
    <property type="entry name" value="Protein_kinase_ATP_BS"/>
</dbReference>
<comment type="subcellular location">
    <subcellularLocation>
        <location evidence="1">Membrane</location>
        <topology evidence="1">Single-pass membrane protein</topology>
    </subcellularLocation>
</comment>
<dbReference type="GO" id="GO:0007169">
    <property type="term" value="P:cell surface receptor protein tyrosine kinase signaling pathway"/>
    <property type="evidence" value="ECO:0007669"/>
    <property type="project" value="TreeGrafter"/>
</dbReference>
<proteinExistence type="predicted"/>
<comment type="catalytic activity">
    <reaction evidence="2">
        <text>L-tyrosyl-[protein] + ATP = O-phospho-L-tyrosyl-[protein] + ADP + H(+)</text>
        <dbReference type="Rhea" id="RHEA:10596"/>
        <dbReference type="Rhea" id="RHEA-COMP:10136"/>
        <dbReference type="Rhea" id="RHEA-COMP:20101"/>
        <dbReference type="ChEBI" id="CHEBI:15378"/>
        <dbReference type="ChEBI" id="CHEBI:30616"/>
        <dbReference type="ChEBI" id="CHEBI:46858"/>
        <dbReference type="ChEBI" id="CHEBI:61978"/>
        <dbReference type="ChEBI" id="CHEBI:456216"/>
        <dbReference type="EC" id="2.7.10.1"/>
    </reaction>
</comment>
<dbReference type="GO" id="GO:0005886">
    <property type="term" value="C:plasma membrane"/>
    <property type="evidence" value="ECO:0007669"/>
    <property type="project" value="TreeGrafter"/>
</dbReference>
<comment type="caution">
    <text evidence="6">The sequence shown here is derived from an EMBL/GenBank/DDBJ whole genome shotgun (WGS) entry which is preliminary data.</text>
</comment>
<sequence length="1062" mass="117695">MASFAPLSRPPAPTSDVRDDGASLLPSTPRGWRQALMWTCDKDPATGRDGGASRQLRHHVRGARRPWARPAISRAIDRRFDRLKPSRFLPLDASATLWTTRESSPHHFVQAQGEQYRSHVALDSHTGRHVRLTVVPKAMASASQVAHVERVLLTLRRSRGFQRLESVLEDGTCWVFVQDHDVAWTPLDTYWDATASEPWLREVMFRVVSMVHFLHSHGLSAAGQLAAPQNFMVHSTTRELVWLVSPVQALFGCHVVPATTHRIRQDIIAVGTLMVELSMLEHIEQLASIDDPAELERVIHQHLSFLSAPCRGVILSCLVEQTSASDLLRRKWLRHVDFVAIAPRLDVAVSTLTPSRRLALNCFLWKIATCLMMSWLGGVLHGPLLSISPPHSCEEEDVETARQRTRKSSPKRSSRKLHLTGLHHSLSGSSGGLLKRGIAIVPPLGTAVLPHTPSDDDGSTNVDAFEDKLVRSFHSMTLDGDALTSGDGDASANAKSTYDLFEFDLHVPEYDAFGGDGEDSYFLVEAGALEDDIVEDSNGRRSRSSSVVVHEQHSNASIASMKDRVLRSVNANAHSWSSSTGSSEDAHVAQLLQAEHPLAPSVWLKESLDAVYLSAFGPDDISFRDIFRVDIWAYLRQQRQEMLETALECSDGEVGKRVQPMGVARGTLITVLIEPSDCIGVLGDDCKSFRWRGDVNGVSFELYRKAAPSCVGVSSDVDDTLCIARIVAGASVSLLYIRLRASSAPSEQGVTPLSTRLEHLTTEVTEIPPAELEIVRPVGKGAFGEAMLARWTERSVDVVLKYPHRDAFRDSETLEAFRHEAAVMHMLGKHPHVVELLGLTTSTTGASSSPPALVTEYLSNGSLHDVLTRSPAPSSSLHWADASHLSLFSRTVMARDAAHGIVNIHQAHVLHRDIAARNCLLDDQFRVKVCDFGLSRLTKSTLYFDDEHHGFGPIKWMAPESVLPPHLFSTHSDAYMFGVLMYEIFTGSLPFPGISSREALTLILEGQHVPIPEHLPRTHKELMLRCFDPHPLHRPTMDQVFVTLDQWILHDTRYDSRRLDCI</sequence>
<evidence type="ECO:0000313" key="7">
    <source>
        <dbReference type="Proteomes" id="UP001209570"/>
    </source>
</evidence>
<organism evidence="6 7">
    <name type="scientific">Pythium insidiosum</name>
    <name type="common">Pythiosis disease agent</name>
    <dbReference type="NCBI Taxonomy" id="114742"/>
    <lineage>
        <taxon>Eukaryota</taxon>
        <taxon>Sar</taxon>
        <taxon>Stramenopiles</taxon>
        <taxon>Oomycota</taxon>
        <taxon>Peronosporomycetes</taxon>
        <taxon>Pythiales</taxon>
        <taxon>Pythiaceae</taxon>
        <taxon>Pythium</taxon>
    </lineage>
</organism>
<dbReference type="EMBL" id="JAKCXM010000036">
    <property type="protein sequence ID" value="KAJ0406092.1"/>
    <property type="molecule type" value="Genomic_DNA"/>
</dbReference>
<dbReference type="AlphaFoldDB" id="A0AAD5LPP3"/>
<gene>
    <name evidence="6" type="ORF">P43SY_008343</name>
</gene>
<evidence type="ECO:0000256" key="2">
    <source>
        <dbReference type="ARBA" id="ARBA00051243"/>
    </source>
</evidence>